<dbReference type="OrthoDB" id="385763at2157"/>
<keyword evidence="2" id="KW-1185">Reference proteome</keyword>
<gene>
    <name evidence="1" type="ORF">CF15_01170</name>
</gene>
<evidence type="ECO:0000313" key="2">
    <source>
        <dbReference type="Proteomes" id="UP000053352"/>
    </source>
</evidence>
<dbReference type="Proteomes" id="UP000053352">
    <property type="component" value="Unassembled WGS sequence"/>
</dbReference>
<accession>A0A0V8RU21</accession>
<proteinExistence type="predicted"/>
<dbReference type="STRING" id="2309.CF15_01170"/>
<evidence type="ECO:0000313" key="1">
    <source>
        <dbReference type="EMBL" id="KSW11490.1"/>
    </source>
</evidence>
<comment type="caution">
    <text evidence="1">The sequence shown here is derived from an EMBL/GenBank/DDBJ whole genome shotgun (WGS) entry which is preliminary data.</text>
</comment>
<organism evidence="1 2">
    <name type="scientific">Pyrodictium occultum</name>
    <dbReference type="NCBI Taxonomy" id="2309"/>
    <lineage>
        <taxon>Archaea</taxon>
        <taxon>Thermoproteota</taxon>
        <taxon>Thermoprotei</taxon>
        <taxon>Desulfurococcales</taxon>
        <taxon>Pyrodictiaceae</taxon>
        <taxon>Pyrodictium</taxon>
    </lineage>
</organism>
<sequence length="453" mass="47319">MIGFRAFLAGLALVALVAAILAAPKAVKLGSLLLPRQGSPLDKGPQGHSLLAEALSRSGLPVYYAAAPPGGWNGSSIVYLVAGPTECNASIMSGLAGLVQGLASQGYRVGVVVADESGCASSLLEALGAPPLRLQPGSLSGPAIALYRGGKPILYAMSTVALVSPGEGWRTLAATLYPPGLPAALEWRGRVDVVYIPDSHVFSNRVLGAANETGLGNSELAAVLAERLGGEPLVLIPPMVYRPVNASVPLVVYLQPGLIASILVEWLAELEKSALAPLLSNPLGVVLLATALSSLLYLALVQASGGRWASEKPPRQPRPPVAVGSSPLLQRIASGDLTRREAAQALEALYLLLDEALRRLGGGVREALGDPALLEEAARSLGLGQGELRELLAELERLHRLAGSRLLSRLVPWRRRLYYLLERLGPLLEAIVAPGEATRIDRGTVGQAGGRYS</sequence>
<reference evidence="1 2" key="1">
    <citation type="submission" date="2015-11" db="EMBL/GenBank/DDBJ databases">
        <title>Genome sequence of Pyrodictium occultum PL-19, a marine hyperthermophilic archaeon isolated from Volcano, Italy.</title>
        <authorList>
            <person name="Utturkar S."/>
            <person name="Huber H."/>
            <person name="Leptihn S."/>
            <person name="Brown S."/>
            <person name="Stetter K.O."/>
            <person name="Podar M."/>
        </authorList>
    </citation>
    <scope>NUCLEOTIDE SEQUENCE [LARGE SCALE GENOMIC DNA]</scope>
    <source>
        <strain evidence="1 2">PL-19</strain>
    </source>
</reference>
<protein>
    <submittedName>
        <fullName evidence="1">Uncharacterized protein</fullName>
    </submittedName>
</protein>
<dbReference type="RefSeq" id="WP_058370164.1">
    <property type="nucleotide sequence ID" value="NZ_LNTB01000001.1"/>
</dbReference>
<dbReference type="AlphaFoldDB" id="A0A0V8RU21"/>
<dbReference type="EMBL" id="LNTB01000001">
    <property type="protein sequence ID" value="KSW11490.1"/>
    <property type="molecule type" value="Genomic_DNA"/>
</dbReference>
<name>A0A0V8RU21_PYROC</name>